<dbReference type="SUPFAM" id="SSF103501">
    <property type="entry name" value="Respiratory nitrate reductase 1 gamma chain"/>
    <property type="match status" value="1"/>
</dbReference>
<dbReference type="EMBL" id="FMYU01000016">
    <property type="protein sequence ID" value="SDD01808.1"/>
    <property type="molecule type" value="Genomic_DNA"/>
</dbReference>
<keyword evidence="9" id="KW-1185">Reference proteome</keyword>
<keyword evidence="1" id="KW-0004">4Fe-4S</keyword>
<feature type="domain" description="4Fe-4S ferredoxin-type" evidence="7">
    <location>
        <begin position="338"/>
        <end position="370"/>
    </location>
</feature>
<dbReference type="Gene3D" id="1.20.950.20">
    <property type="entry name" value="Transmembrane di-heme cytochromes, Chain C"/>
    <property type="match status" value="1"/>
</dbReference>
<dbReference type="PANTHER" id="PTHR43255">
    <property type="entry name" value="IRON-SULFUR-BINDING OXIDOREDUCTASE FADF-RELATED-RELATED"/>
    <property type="match status" value="1"/>
</dbReference>
<dbReference type="InterPro" id="IPR004017">
    <property type="entry name" value="Cys_rich_dom"/>
</dbReference>
<evidence type="ECO:0000256" key="1">
    <source>
        <dbReference type="ARBA" id="ARBA00022485"/>
    </source>
</evidence>
<keyword evidence="6" id="KW-1133">Transmembrane helix</keyword>
<evidence type="ECO:0000256" key="3">
    <source>
        <dbReference type="ARBA" id="ARBA00023002"/>
    </source>
</evidence>
<feature type="transmembrane region" description="Helical" evidence="6">
    <location>
        <begin position="5"/>
        <end position="25"/>
    </location>
</feature>
<accession>A0A1G6RB98</accession>
<feature type="domain" description="4Fe-4S ferredoxin-type" evidence="7">
    <location>
        <begin position="265"/>
        <end position="296"/>
    </location>
</feature>
<evidence type="ECO:0000313" key="8">
    <source>
        <dbReference type="EMBL" id="SDD01808.1"/>
    </source>
</evidence>
<dbReference type="InterPro" id="IPR051460">
    <property type="entry name" value="HdrC_iron-sulfur_subunit"/>
</dbReference>
<dbReference type="Pfam" id="PF02754">
    <property type="entry name" value="CCG"/>
    <property type="match status" value="2"/>
</dbReference>
<dbReference type="PROSITE" id="PS51379">
    <property type="entry name" value="4FE4S_FER_2"/>
    <property type="match status" value="2"/>
</dbReference>
<dbReference type="InterPro" id="IPR017900">
    <property type="entry name" value="4Fe4S_Fe_S_CS"/>
</dbReference>
<evidence type="ECO:0000313" key="9">
    <source>
        <dbReference type="Proteomes" id="UP000199411"/>
    </source>
</evidence>
<sequence length="664" mass="75710">MESLIFGIVLLASIGYFFYRVNYLYSLLKFGQKENRFDNPFERLNSAVKNGLLQMCHFKVNDKDINYAGIMHALIFFGFVVLLFGEIELIIKGFIPSFSFSFLGVLYPIYLFLEDLFAFLVLVAIVMSLIRRFVWHPKKLNYHFSAYLILIFITILMLTLHYMAALEMAKANQINPYEPFASIVYRLLNINSYNELAYHIAFWVHMIVLLAFLDFIPNSKHLHILAGIPNNYFVNLGPSMALRDLNFEDENVESFGVKNVNELTWKQLLDGYACTECGRCAQVCPAANTNKVLVPREIILGIKENLFHNAQNLFNKKELIPIVTNELPKDNPHGYYEYGFTIPDKALWQCTTCGACQNVCPVGNEHIRDMIDLKRYAVLTQGEFPEKLVPIFNNIETNSNPWGINADYRLDWAKGLDVKTIDEVPDAEVLYFVGCASSFDDRSKKIAQSFVKVLQKANVKFAVLGKKEKCCGDNARRLGNEYLFYNLALENIETFKSYNVKKIVTTCPHGYYTLKNEYKKLGGEFEVLHHSQFIGQLLKEGRIKLSNKLNQTATFHDSCYLGRHSNLYQQPREILAQAGLKLSEMKNAFCNSFCCGAGGGMMWLEEEGTRMNKVRTNQAIDTSASNIVTACPFCMIMLDDGVKDLSRDDISVLDIAQVVEKSMA</sequence>
<dbReference type="SUPFAM" id="SSF46548">
    <property type="entry name" value="alpha-helical ferredoxin"/>
    <property type="match status" value="1"/>
</dbReference>
<dbReference type="GO" id="GO:0051539">
    <property type="term" value="F:4 iron, 4 sulfur cluster binding"/>
    <property type="evidence" value="ECO:0007669"/>
    <property type="project" value="UniProtKB-KW"/>
</dbReference>
<dbReference type="RefSeq" id="WP_092129702.1">
    <property type="nucleotide sequence ID" value="NZ_FMYU01000016.1"/>
</dbReference>
<organism evidence="8 9">
    <name type="scientific">Desulfurella multipotens</name>
    <dbReference type="NCBI Taxonomy" id="79269"/>
    <lineage>
        <taxon>Bacteria</taxon>
        <taxon>Pseudomonadati</taxon>
        <taxon>Campylobacterota</taxon>
        <taxon>Desulfurellia</taxon>
        <taxon>Desulfurellales</taxon>
        <taxon>Desulfurellaceae</taxon>
        <taxon>Desulfurella</taxon>
    </lineage>
</organism>
<evidence type="ECO:0000256" key="2">
    <source>
        <dbReference type="ARBA" id="ARBA00022723"/>
    </source>
</evidence>
<keyword evidence="3" id="KW-0560">Oxidoreductase</keyword>
<dbReference type="GO" id="GO:0046872">
    <property type="term" value="F:metal ion binding"/>
    <property type="evidence" value="ECO:0007669"/>
    <property type="project" value="UniProtKB-KW"/>
</dbReference>
<dbReference type="Gene3D" id="1.10.1060.10">
    <property type="entry name" value="Alpha-helical ferredoxin"/>
    <property type="match status" value="1"/>
</dbReference>
<feature type="transmembrane region" description="Helical" evidence="6">
    <location>
        <begin position="116"/>
        <end position="134"/>
    </location>
</feature>
<keyword evidence="4" id="KW-0408">Iron</keyword>
<dbReference type="OrthoDB" id="9794954at2"/>
<dbReference type="PANTHER" id="PTHR43255:SF1">
    <property type="entry name" value="IRON-SULFUR-BINDING OXIDOREDUCTASE FADF-RELATED"/>
    <property type="match status" value="1"/>
</dbReference>
<dbReference type="InterPro" id="IPR009051">
    <property type="entry name" value="Helical_ferredxn"/>
</dbReference>
<dbReference type="PROSITE" id="PS00198">
    <property type="entry name" value="4FE4S_FER_1"/>
    <property type="match status" value="1"/>
</dbReference>
<keyword evidence="6" id="KW-0812">Transmembrane</keyword>
<dbReference type="AlphaFoldDB" id="A0A1G6RB98"/>
<proteinExistence type="predicted"/>
<dbReference type="InterPro" id="IPR017896">
    <property type="entry name" value="4Fe4S_Fe-S-bd"/>
</dbReference>
<dbReference type="Proteomes" id="UP000199411">
    <property type="component" value="Unassembled WGS sequence"/>
</dbReference>
<evidence type="ECO:0000256" key="5">
    <source>
        <dbReference type="ARBA" id="ARBA00023014"/>
    </source>
</evidence>
<feature type="transmembrane region" description="Helical" evidence="6">
    <location>
        <begin position="146"/>
        <end position="164"/>
    </location>
</feature>
<evidence type="ECO:0000256" key="4">
    <source>
        <dbReference type="ARBA" id="ARBA00023004"/>
    </source>
</evidence>
<protein>
    <submittedName>
        <fullName evidence="8">Fe-S oxidoreductase</fullName>
    </submittedName>
</protein>
<dbReference type="Pfam" id="PF13187">
    <property type="entry name" value="Fer4_9"/>
    <property type="match status" value="1"/>
</dbReference>
<keyword evidence="5" id="KW-0411">Iron-sulfur</keyword>
<dbReference type="InterPro" id="IPR036197">
    <property type="entry name" value="NarG-like_sf"/>
</dbReference>
<dbReference type="GO" id="GO:0016491">
    <property type="term" value="F:oxidoreductase activity"/>
    <property type="evidence" value="ECO:0007669"/>
    <property type="project" value="UniProtKB-KW"/>
</dbReference>
<reference evidence="9" key="1">
    <citation type="submission" date="2016-10" db="EMBL/GenBank/DDBJ databases">
        <authorList>
            <person name="Varghese N."/>
            <person name="Submissions S."/>
        </authorList>
    </citation>
    <scope>NUCLEOTIDE SEQUENCE [LARGE SCALE GENOMIC DNA]</scope>
    <source>
        <strain evidence="9">DSM 8415</strain>
    </source>
</reference>
<dbReference type="GO" id="GO:0005886">
    <property type="term" value="C:plasma membrane"/>
    <property type="evidence" value="ECO:0007669"/>
    <property type="project" value="TreeGrafter"/>
</dbReference>
<evidence type="ECO:0000256" key="6">
    <source>
        <dbReference type="SAM" id="Phobius"/>
    </source>
</evidence>
<feature type="transmembrane region" description="Helical" evidence="6">
    <location>
        <begin position="65"/>
        <end position="84"/>
    </location>
</feature>
<name>A0A1G6RB98_9BACT</name>
<evidence type="ECO:0000259" key="7">
    <source>
        <dbReference type="PROSITE" id="PS51379"/>
    </source>
</evidence>
<keyword evidence="6" id="KW-0472">Membrane</keyword>
<gene>
    <name evidence="8" type="ORF">SAMN05660835_01762</name>
</gene>
<keyword evidence="2" id="KW-0479">Metal-binding</keyword>